<gene>
    <name evidence="5" type="ORF">EIN_173580</name>
</gene>
<evidence type="ECO:0000256" key="2">
    <source>
        <dbReference type="ARBA" id="ARBA00022737"/>
    </source>
</evidence>
<evidence type="ECO:0000256" key="4">
    <source>
        <dbReference type="SAM" id="MobiDB-lite"/>
    </source>
</evidence>
<accession>A0A0A1U1A2</accession>
<dbReference type="SMART" id="SM00320">
    <property type="entry name" value="WD40"/>
    <property type="match status" value="4"/>
</dbReference>
<dbReference type="EMBL" id="KB207112">
    <property type="protein sequence ID" value="ELP84683.1"/>
    <property type="molecule type" value="Genomic_DNA"/>
</dbReference>
<evidence type="ECO:0000313" key="6">
    <source>
        <dbReference type="Proteomes" id="UP000014680"/>
    </source>
</evidence>
<protein>
    <submittedName>
        <fullName evidence="5">Pre-mRNA-processing factor, putative</fullName>
    </submittedName>
</protein>
<dbReference type="GO" id="GO:0003729">
    <property type="term" value="F:mRNA binding"/>
    <property type="evidence" value="ECO:0007669"/>
    <property type="project" value="TreeGrafter"/>
</dbReference>
<dbReference type="GeneID" id="14883554"/>
<dbReference type="InterPro" id="IPR001680">
    <property type="entry name" value="WD40_rpt"/>
</dbReference>
<dbReference type="OrthoDB" id="10257301at2759"/>
<feature type="region of interest" description="Disordered" evidence="4">
    <location>
        <begin position="22"/>
        <end position="64"/>
    </location>
</feature>
<dbReference type="Gene3D" id="2.130.10.10">
    <property type="entry name" value="YVTN repeat-like/Quinoprotein amine dehydrogenase"/>
    <property type="match status" value="1"/>
</dbReference>
<dbReference type="Pfam" id="PF00400">
    <property type="entry name" value="WD40"/>
    <property type="match status" value="4"/>
</dbReference>
<dbReference type="InterPro" id="IPR015943">
    <property type="entry name" value="WD40/YVTN_repeat-like_dom_sf"/>
</dbReference>
<dbReference type="PANTHER" id="PTHR43979">
    <property type="entry name" value="PRE-MRNA-PROCESSING FACTOR 17"/>
    <property type="match status" value="1"/>
</dbReference>
<dbReference type="OMA" id="CIHKEGN"/>
<proteinExistence type="predicted"/>
<feature type="compositionally biased region" description="Basic and acidic residues" evidence="4">
    <location>
        <begin position="43"/>
        <end position="64"/>
    </location>
</feature>
<keyword evidence="6" id="KW-1185">Reference proteome</keyword>
<sequence length="403" mass="44983">MKSSATEITDDDFEKVFKKSFRQQQKIKKTKLPDSSSPLSQDEINKLLAEEHEKREKQKESTKKMIEEYAKETSPTSGTFKTIQHDLFNFQEEKKDKIDKKIECEIPKKCQHAIATPCKTLTTISVHKSGDLVACGGSDGVAYIYSISSRKLVASLLGHHSTIPRLSFSDNTVVTVSLDGTLKVWDLNAQKISCGFSVLPDLTAEKLAYKNMAICDDKIFAGCVNERIYQYDQRVPTHVDEYVVSSIPLDVASCGKGIMCSCEDRVVRYFDYGSGSVTKSVQDPSVETISCLTDYKGKYVLGQSMNNSIVSFRGDPFRMMAGRVFRGHYCGAWSCRPSFSSDGQFVVSGDANGKIFMWDWKKGKVLKCYTKAHNGTVADVAWNPVIGNQCVSCGWDGKINIWN</sequence>
<dbReference type="GO" id="GO:0071013">
    <property type="term" value="C:catalytic step 2 spliceosome"/>
    <property type="evidence" value="ECO:0007669"/>
    <property type="project" value="InterPro"/>
</dbReference>
<dbReference type="CDD" id="cd22249">
    <property type="entry name" value="UDM1_RNF168_RNF169-like"/>
    <property type="match status" value="1"/>
</dbReference>
<organism evidence="5 6">
    <name type="scientific">Entamoeba invadens IP1</name>
    <dbReference type="NCBI Taxonomy" id="370355"/>
    <lineage>
        <taxon>Eukaryota</taxon>
        <taxon>Amoebozoa</taxon>
        <taxon>Evosea</taxon>
        <taxon>Archamoebae</taxon>
        <taxon>Mastigamoebida</taxon>
        <taxon>Entamoebidae</taxon>
        <taxon>Entamoeba</taxon>
    </lineage>
</organism>
<keyword evidence="1 3" id="KW-0853">WD repeat</keyword>
<dbReference type="VEuPathDB" id="AmoebaDB:EIN_173580"/>
<dbReference type="Proteomes" id="UP000014680">
    <property type="component" value="Unassembled WGS sequence"/>
</dbReference>
<dbReference type="SUPFAM" id="SSF50978">
    <property type="entry name" value="WD40 repeat-like"/>
    <property type="match status" value="1"/>
</dbReference>
<feature type="repeat" description="WD" evidence="3">
    <location>
        <begin position="338"/>
        <end position="368"/>
    </location>
</feature>
<evidence type="ECO:0000313" key="5">
    <source>
        <dbReference type="EMBL" id="ELP84683.1"/>
    </source>
</evidence>
<dbReference type="InterPro" id="IPR032847">
    <property type="entry name" value="PRPF17"/>
</dbReference>
<feature type="repeat" description="WD" evidence="3">
    <location>
        <begin position="370"/>
        <end position="403"/>
    </location>
</feature>
<dbReference type="PROSITE" id="PS50294">
    <property type="entry name" value="WD_REPEATS_REGION"/>
    <property type="match status" value="2"/>
</dbReference>
<feature type="compositionally biased region" description="Polar residues" evidence="4">
    <location>
        <begin position="33"/>
        <end position="42"/>
    </location>
</feature>
<dbReference type="RefSeq" id="XP_004184029.1">
    <property type="nucleotide sequence ID" value="XM_004183981.1"/>
</dbReference>
<keyword evidence="2" id="KW-0677">Repeat</keyword>
<evidence type="ECO:0000256" key="3">
    <source>
        <dbReference type="PROSITE-ProRule" id="PRU00221"/>
    </source>
</evidence>
<name>A0A0A1U1A2_ENTIV</name>
<dbReference type="AlphaFoldDB" id="A0A0A1U1A2"/>
<dbReference type="PANTHER" id="PTHR43979:SF1">
    <property type="entry name" value="PRE-MRNA-PROCESSING FACTOR 17"/>
    <property type="match status" value="1"/>
</dbReference>
<reference evidence="5 6" key="1">
    <citation type="submission" date="2012-10" db="EMBL/GenBank/DDBJ databases">
        <authorList>
            <person name="Zafar N."/>
            <person name="Inman J."/>
            <person name="Hall N."/>
            <person name="Lorenzi H."/>
            <person name="Caler E."/>
        </authorList>
    </citation>
    <scope>NUCLEOTIDE SEQUENCE [LARGE SCALE GENOMIC DNA]</scope>
    <source>
        <strain evidence="5 6">IP1</strain>
    </source>
</reference>
<evidence type="ECO:0000256" key="1">
    <source>
        <dbReference type="ARBA" id="ARBA00022574"/>
    </source>
</evidence>
<dbReference type="PROSITE" id="PS50082">
    <property type="entry name" value="WD_REPEATS_2"/>
    <property type="match status" value="3"/>
</dbReference>
<dbReference type="InterPro" id="IPR019775">
    <property type="entry name" value="WD40_repeat_CS"/>
</dbReference>
<feature type="repeat" description="WD" evidence="3">
    <location>
        <begin position="156"/>
        <end position="188"/>
    </location>
</feature>
<dbReference type="InterPro" id="IPR036322">
    <property type="entry name" value="WD40_repeat_dom_sf"/>
</dbReference>
<dbReference type="PROSITE" id="PS00678">
    <property type="entry name" value="WD_REPEATS_1"/>
    <property type="match status" value="1"/>
</dbReference>
<dbReference type="GO" id="GO:0000398">
    <property type="term" value="P:mRNA splicing, via spliceosome"/>
    <property type="evidence" value="ECO:0007669"/>
    <property type="project" value="InterPro"/>
</dbReference>
<dbReference type="KEGG" id="eiv:EIN_173580"/>